<proteinExistence type="predicted"/>
<dbReference type="EMBL" id="CAKXAJ010025603">
    <property type="protein sequence ID" value="CAH2241972.1"/>
    <property type="molecule type" value="Genomic_DNA"/>
</dbReference>
<reference evidence="1" key="1">
    <citation type="submission" date="2022-03" db="EMBL/GenBank/DDBJ databases">
        <authorList>
            <person name="Lindestad O."/>
        </authorList>
    </citation>
    <scope>NUCLEOTIDE SEQUENCE</scope>
</reference>
<keyword evidence="2" id="KW-1185">Reference proteome</keyword>
<sequence>MSVEPLVFMPVDSWVELKSVLKSDWPRSILGVLVLENQESLLKSGVVYDFKVYCPFGDVNNGMVALNIKGTYYDVIIQCPKDDTRVLEEALKSTNIVDWKKCEQIPALPKHILDCVRRLYSAKNLKIDPIENISRADTFVLDKGALPFDVRLPLGHSFKLLSLDS</sequence>
<name>A0A8S4RU17_9NEOP</name>
<evidence type="ECO:0000313" key="1">
    <source>
        <dbReference type="EMBL" id="CAH2241972.1"/>
    </source>
</evidence>
<dbReference type="OrthoDB" id="61870at2759"/>
<gene>
    <name evidence="1" type="primary">jg9088</name>
    <name evidence="1" type="ORF">PAEG_LOCUS18350</name>
</gene>
<protein>
    <submittedName>
        <fullName evidence="1">Jg9088 protein</fullName>
    </submittedName>
</protein>
<evidence type="ECO:0000313" key="2">
    <source>
        <dbReference type="Proteomes" id="UP000838756"/>
    </source>
</evidence>
<accession>A0A8S4RU17</accession>
<comment type="caution">
    <text evidence="1">The sequence shown here is derived from an EMBL/GenBank/DDBJ whole genome shotgun (WGS) entry which is preliminary data.</text>
</comment>
<dbReference type="Proteomes" id="UP000838756">
    <property type="component" value="Unassembled WGS sequence"/>
</dbReference>
<dbReference type="AlphaFoldDB" id="A0A8S4RU17"/>
<organism evidence="1 2">
    <name type="scientific">Pararge aegeria aegeria</name>
    <dbReference type="NCBI Taxonomy" id="348720"/>
    <lineage>
        <taxon>Eukaryota</taxon>
        <taxon>Metazoa</taxon>
        <taxon>Ecdysozoa</taxon>
        <taxon>Arthropoda</taxon>
        <taxon>Hexapoda</taxon>
        <taxon>Insecta</taxon>
        <taxon>Pterygota</taxon>
        <taxon>Neoptera</taxon>
        <taxon>Endopterygota</taxon>
        <taxon>Lepidoptera</taxon>
        <taxon>Glossata</taxon>
        <taxon>Ditrysia</taxon>
        <taxon>Papilionoidea</taxon>
        <taxon>Nymphalidae</taxon>
        <taxon>Satyrinae</taxon>
        <taxon>Satyrini</taxon>
        <taxon>Parargina</taxon>
        <taxon>Pararge</taxon>
    </lineage>
</organism>